<keyword evidence="3" id="KW-0732">Signal</keyword>
<evidence type="ECO:0000313" key="6">
    <source>
        <dbReference type="Proteomes" id="UP001497497"/>
    </source>
</evidence>
<dbReference type="GO" id="GO:0004867">
    <property type="term" value="F:serine-type endopeptidase inhibitor activity"/>
    <property type="evidence" value="ECO:0007669"/>
    <property type="project" value="InterPro"/>
</dbReference>
<dbReference type="Proteomes" id="UP001497497">
    <property type="component" value="Unassembled WGS sequence"/>
</dbReference>
<dbReference type="Pfam" id="PF00079">
    <property type="entry name" value="Serpin"/>
    <property type="match status" value="1"/>
</dbReference>
<evidence type="ECO:0000256" key="2">
    <source>
        <dbReference type="RuleBase" id="RU000411"/>
    </source>
</evidence>
<protein>
    <recommendedName>
        <fullName evidence="4">Serpin domain-containing protein</fullName>
    </recommendedName>
</protein>
<evidence type="ECO:0000259" key="4">
    <source>
        <dbReference type="SMART" id="SM00093"/>
    </source>
</evidence>
<reference evidence="5 6" key="1">
    <citation type="submission" date="2024-04" db="EMBL/GenBank/DDBJ databases">
        <authorList>
            <consortium name="Genoscope - CEA"/>
            <person name="William W."/>
        </authorList>
    </citation>
    <scope>NUCLEOTIDE SEQUENCE [LARGE SCALE GENOMIC DNA]</scope>
</reference>
<feature type="signal peptide" evidence="3">
    <location>
        <begin position="1"/>
        <end position="21"/>
    </location>
</feature>
<evidence type="ECO:0000256" key="1">
    <source>
        <dbReference type="ARBA" id="ARBA00009500"/>
    </source>
</evidence>
<dbReference type="InterPro" id="IPR023796">
    <property type="entry name" value="Serpin_dom"/>
</dbReference>
<dbReference type="AlphaFoldDB" id="A0AAV2HX07"/>
<dbReference type="SUPFAM" id="SSF56574">
    <property type="entry name" value="Serpins"/>
    <property type="match status" value="1"/>
</dbReference>
<dbReference type="GO" id="GO:0005615">
    <property type="term" value="C:extracellular space"/>
    <property type="evidence" value="ECO:0007669"/>
    <property type="project" value="InterPro"/>
</dbReference>
<dbReference type="Gene3D" id="2.30.39.10">
    <property type="entry name" value="Alpha-1-antitrypsin, domain 1"/>
    <property type="match status" value="1"/>
</dbReference>
<dbReference type="InterPro" id="IPR042185">
    <property type="entry name" value="Serpin_sf_2"/>
</dbReference>
<evidence type="ECO:0000256" key="3">
    <source>
        <dbReference type="SAM" id="SignalP"/>
    </source>
</evidence>
<gene>
    <name evidence="5" type="ORF">GSLYS_00012525001</name>
</gene>
<accession>A0AAV2HX07</accession>
<proteinExistence type="inferred from homology"/>
<sequence>MIRMSVLVSLALAGCLSLSNGDPTSESLELDRAMSEFSLRLYKELALQKSNAIYSPASIYLALSMAYLGARGSTAEEMRTVLQIRNVTNIHELHRKWLEYITTRNDSTLLVCNSVWSNPNVIVHQEYKDELISRYYADVERLNFSSPDGPEKPINDWVSNRTADNIREIIPKGLLREKDTILVLVNTIYFNGTWENQFSEEATVKGMFHRSDNTGVDADFMHQVGLFAYKEEAYMGADLVRLPFKGGDISFYILLPKSVSGLVKIEKGLSSDSGVLDSLFDGMPMEDLLVKMPKFRLEASMKLNDPLIKLGMQKAFSVEADFSGVSDGLVRISQVCQKAVIEVMESGTFAGAATQILEQELILPPFVDVSRPFMFFLRDDRNKRILFQGKLTDPSVTKINIE</sequence>
<keyword evidence="6" id="KW-1185">Reference proteome</keyword>
<dbReference type="InterPro" id="IPR036186">
    <property type="entry name" value="Serpin_sf"/>
</dbReference>
<dbReference type="EMBL" id="CAXITT010000310">
    <property type="protein sequence ID" value="CAL1538704.1"/>
    <property type="molecule type" value="Genomic_DNA"/>
</dbReference>
<dbReference type="PANTHER" id="PTHR11461">
    <property type="entry name" value="SERINE PROTEASE INHIBITOR, SERPIN"/>
    <property type="match status" value="1"/>
</dbReference>
<organism evidence="5 6">
    <name type="scientific">Lymnaea stagnalis</name>
    <name type="common">Great pond snail</name>
    <name type="synonym">Helix stagnalis</name>
    <dbReference type="NCBI Taxonomy" id="6523"/>
    <lineage>
        <taxon>Eukaryota</taxon>
        <taxon>Metazoa</taxon>
        <taxon>Spiralia</taxon>
        <taxon>Lophotrochozoa</taxon>
        <taxon>Mollusca</taxon>
        <taxon>Gastropoda</taxon>
        <taxon>Heterobranchia</taxon>
        <taxon>Euthyneura</taxon>
        <taxon>Panpulmonata</taxon>
        <taxon>Hygrophila</taxon>
        <taxon>Lymnaeoidea</taxon>
        <taxon>Lymnaeidae</taxon>
        <taxon>Lymnaea</taxon>
    </lineage>
</organism>
<evidence type="ECO:0000313" key="5">
    <source>
        <dbReference type="EMBL" id="CAL1538704.1"/>
    </source>
</evidence>
<dbReference type="SMART" id="SM00093">
    <property type="entry name" value="SERPIN"/>
    <property type="match status" value="1"/>
</dbReference>
<feature type="domain" description="Serpin" evidence="4">
    <location>
        <begin position="39"/>
        <end position="394"/>
    </location>
</feature>
<feature type="chain" id="PRO_5043472212" description="Serpin domain-containing protein" evidence="3">
    <location>
        <begin position="22"/>
        <end position="402"/>
    </location>
</feature>
<dbReference type="PROSITE" id="PS51257">
    <property type="entry name" value="PROKAR_LIPOPROTEIN"/>
    <property type="match status" value="1"/>
</dbReference>
<dbReference type="PANTHER" id="PTHR11461:SF211">
    <property type="entry name" value="GH10112P-RELATED"/>
    <property type="match status" value="1"/>
</dbReference>
<dbReference type="Gene3D" id="3.30.497.10">
    <property type="entry name" value="Antithrombin, subunit I, domain 2"/>
    <property type="match status" value="1"/>
</dbReference>
<name>A0AAV2HX07_LYMST</name>
<dbReference type="InterPro" id="IPR000215">
    <property type="entry name" value="Serpin_fam"/>
</dbReference>
<dbReference type="InterPro" id="IPR042178">
    <property type="entry name" value="Serpin_sf_1"/>
</dbReference>
<comment type="similarity">
    <text evidence="1 2">Belongs to the serpin family.</text>
</comment>
<comment type="caution">
    <text evidence="5">The sequence shown here is derived from an EMBL/GenBank/DDBJ whole genome shotgun (WGS) entry which is preliminary data.</text>
</comment>